<gene>
    <name evidence="2" type="ORF">LAMO00422_LOCUS3783</name>
</gene>
<feature type="region of interest" description="Disordered" evidence="1">
    <location>
        <begin position="55"/>
        <end position="132"/>
    </location>
</feature>
<evidence type="ECO:0000256" key="1">
    <source>
        <dbReference type="SAM" id="MobiDB-lite"/>
    </source>
</evidence>
<evidence type="ECO:0000313" key="2">
    <source>
        <dbReference type="EMBL" id="CAD8435954.1"/>
    </source>
</evidence>
<protein>
    <submittedName>
        <fullName evidence="2">Uncharacterized protein</fullName>
    </submittedName>
</protein>
<feature type="compositionally biased region" description="Basic residues" evidence="1">
    <location>
        <begin position="61"/>
        <end position="87"/>
    </location>
</feature>
<reference evidence="2" key="1">
    <citation type="submission" date="2021-01" db="EMBL/GenBank/DDBJ databases">
        <authorList>
            <person name="Corre E."/>
            <person name="Pelletier E."/>
            <person name="Niang G."/>
            <person name="Scheremetjew M."/>
            <person name="Finn R."/>
            <person name="Kale V."/>
            <person name="Holt S."/>
            <person name="Cochrane G."/>
            <person name="Meng A."/>
            <person name="Brown T."/>
            <person name="Cohen L."/>
        </authorList>
    </citation>
    <scope>NUCLEOTIDE SEQUENCE</scope>
    <source>
        <strain evidence="2">CCMP2058</strain>
    </source>
</reference>
<organism evidence="2">
    <name type="scientific">Amorphochlora amoebiformis</name>
    <dbReference type="NCBI Taxonomy" id="1561963"/>
    <lineage>
        <taxon>Eukaryota</taxon>
        <taxon>Sar</taxon>
        <taxon>Rhizaria</taxon>
        <taxon>Cercozoa</taxon>
        <taxon>Chlorarachniophyceae</taxon>
        <taxon>Amorphochlora</taxon>
    </lineage>
</organism>
<dbReference type="AlphaFoldDB" id="A0A7S0CYN2"/>
<feature type="region of interest" description="Disordered" evidence="1">
    <location>
        <begin position="379"/>
        <end position="466"/>
    </location>
</feature>
<sequence>MSEIGGRHQMEKVGYYHPVGWDVKRKQIEVERANWRKEAHVRQVQLRKLRQLYVSRTCNTHQRKNKFKSNPRGQRRVGSPKRPKARRKEGVSRKSSKRSPKRKSRTKRSPMRKSRIPLQYRPNSPIRKTDERAPRYLAVERSPLLDFSHAYQKGRPLWIPEIMAVVDKKMLFGSEWGGSIPRLNRQNPIDFSLIPKHGPDAWLYMMRELAVNVKVIRARLVKVPNGYHQEAIEKWKDEKANEIQNIRGLLAQLLEAAKIQWEDVKLRLEGKERKYIGALTIIREKNKESLTRGDEKTIKMIFPSSDPIKPGKSDPKLAPGWDTWGTTAHQRNTQELEKREKEKVTDEKTDIPQDVPAKTDSIRWSHPSKEWIRVAHGPLRDPLFPHVRPTRLGNSPSRYKKKHARTKSSPPRPKTALGSSVRRSRNVKNSNINSGMLSTSGSIRAETRPTTAPSLLRVRSRSSGDI</sequence>
<dbReference type="EMBL" id="HBEM01005408">
    <property type="protein sequence ID" value="CAD8435954.1"/>
    <property type="molecule type" value="Transcribed_RNA"/>
</dbReference>
<accession>A0A7S0CYN2</accession>
<name>A0A7S0CYN2_9EUKA</name>
<feature type="compositionally biased region" description="Basic and acidic residues" evidence="1">
    <location>
        <begin position="332"/>
        <end position="351"/>
    </location>
</feature>
<feature type="compositionally biased region" description="Basic residues" evidence="1">
    <location>
        <begin position="94"/>
        <end position="115"/>
    </location>
</feature>
<feature type="compositionally biased region" description="Polar residues" evidence="1">
    <location>
        <begin position="435"/>
        <end position="453"/>
    </location>
</feature>
<feature type="region of interest" description="Disordered" evidence="1">
    <location>
        <begin position="301"/>
        <end position="362"/>
    </location>
</feature>
<proteinExistence type="predicted"/>